<dbReference type="PROSITE" id="PS51819">
    <property type="entry name" value="VOC"/>
    <property type="match status" value="1"/>
</dbReference>
<dbReference type="SUPFAM" id="SSF54593">
    <property type="entry name" value="Glyoxalase/Bleomycin resistance protein/Dihydroxybiphenyl dioxygenase"/>
    <property type="match status" value="1"/>
</dbReference>
<protein>
    <submittedName>
        <fullName evidence="2">Catechol 2,3-dioxygenase-like lactoylglutathione lyase family enzyme</fullName>
    </submittedName>
</protein>
<keyword evidence="2" id="KW-0560">Oxidoreductase</keyword>
<name>A0A7W3JDM2_9MICO</name>
<dbReference type="AlphaFoldDB" id="A0A7W3JDM2"/>
<dbReference type="CDD" id="cd06587">
    <property type="entry name" value="VOC"/>
    <property type="match status" value="1"/>
</dbReference>
<proteinExistence type="predicted"/>
<dbReference type="RefSeq" id="WP_182620093.1">
    <property type="nucleotide sequence ID" value="NZ_BAAATF010000009.1"/>
</dbReference>
<keyword evidence="2" id="KW-0223">Dioxygenase</keyword>
<keyword evidence="3" id="KW-1185">Reference proteome</keyword>
<feature type="domain" description="VOC" evidence="1">
    <location>
        <begin position="5"/>
        <end position="126"/>
    </location>
</feature>
<dbReference type="InterPro" id="IPR029068">
    <property type="entry name" value="Glyas_Bleomycin-R_OHBP_Dase"/>
</dbReference>
<reference evidence="2 3" key="1">
    <citation type="submission" date="2020-07" db="EMBL/GenBank/DDBJ databases">
        <title>Sequencing the genomes of 1000 actinobacteria strains.</title>
        <authorList>
            <person name="Klenk H.-P."/>
        </authorList>
    </citation>
    <scope>NUCLEOTIDE SEQUENCE [LARGE SCALE GENOMIC DNA]</scope>
    <source>
        <strain evidence="2 3">DSM 44121</strain>
    </source>
</reference>
<dbReference type="Pfam" id="PF00903">
    <property type="entry name" value="Glyoxalase"/>
    <property type="match status" value="1"/>
</dbReference>
<evidence type="ECO:0000259" key="1">
    <source>
        <dbReference type="PROSITE" id="PS51819"/>
    </source>
</evidence>
<dbReference type="EMBL" id="JACGWV010000003">
    <property type="protein sequence ID" value="MBA8810878.1"/>
    <property type="molecule type" value="Genomic_DNA"/>
</dbReference>
<dbReference type="GO" id="GO:0016829">
    <property type="term" value="F:lyase activity"/>
    <property type="evidence" value="ECO:0007669"/>
    <property type="project" value="UniProtKB-KW"/>
</dbReference>
<sequence>MVKVRRVLPTFAANDIDAARAFYEDTLGLSVSALDEGAGLVLDLGDGAAVFIYQKDDHVPAPFTVMHLTVEDVDQVVDELAAKGVPFQHYEGFDQDEKGIVRGFMEGGDGAWFTDPDGNIIGLADGAGMEAFLENPGG</sequence>
<keyword evidence="2" id="KW-0456">Lyase</keyword>
<dbReference type="GO" id="GO:0051213">
    <property type="term" value="F:dioxygenase activity"/>
    <property type="evidence" value="ECO:0007669"/>
    <property type="project" value="UniProtKB-KW"/>
</dbReference>
<dbReference type="Gene3D" id="3.10.180.10">
    <property type="entry name" value="2,3-Dihydroxybiphenyl 1,2-Dioxygenase, domain 1"/>
    <property type="match status" value="1"/>
</dbReference>
<accession>A0A7W3JDM2</accession>
<comment type="caution">
    <text evidence="2">The sequence shown here is derived from an EMBL/GenBank/DDBJ whole genome shotgun (WGS) entry which is preliminary data.</text>
</comment>
<dbReference type="InterPro" id="IPR004360">
    <property type="entry name" value="Glyas_Fos-R_dOase_dom"/>
</dbReference>
<evidence type="ECO:0000313" key="2">
    <source>
        <dbReference type="EMBL" id="MBA8810878.1"/>
    </source>
</evidence>
<dbReference type="Proteomes" id="UP000540568">
    <property type="component" value="Unassembled WGS sequence"/>
</dbReference>
<gene>
    <name evidence="2" type="ORF">FHX71_004885</name>
</gene>
<organism evidence="2 3">
    <name type="scientific">Promicromonospora sukumoe</name>
    <dbReference type="NCBI Taxonomy" id="88382"/>
    <lineage>
        <taxon>Bacteria</taxon>
        <taxon>Bacillati</taxon>
        <taxon>Actinomycetota</taxon>
        <taxon>Actinomycetes</taxon>
        <taxon>Micrococcales</taxon>
        <taxon>Promicromonosporaceae</taxon>
        <taxon>Promicromonospora</taxon>
    </lineage>
</organism>
<evidence type="ECO:0000313" key="3">
    <source>
        <dbReference type="Proteomes" id="UP000540568"/>
    </source>
</evidence>
<dbReference type="InterPro" id="IPR037523">
    <property type="entry name" value="VOC_core"/>
</dbReference>